<protein>
    <recommendedName>
        <fullName evidence="1">DUF7281 domain-containing protein</fullName>
    </recommendedName>
</protein>
<reference evidence="2 3" key="1">
    <citation type="submission" date="2016-10" db="EMBL/GenBank/DDBJ databases">
        <authorList>
            <person name="Varghese N."/>
            <person name="Submissions S."/>
        </authorList>
    </citation>
    <scope>NUCLEOTIDE SEQUENCE [LARGE SCALE GENOMIC DNA]</scope>
    <source>
        <strain evidence="2 3">22B</strain>
    </source>
</reference>
<proteinExistence type="predicted"/>
<dbReference type="EMBL" id="FOSF01000062">
    <property type="protein sequence ID" value="SFK36915.1"/>
    <property type="molecule type" value="Genomic_DNA"/>
</dbReference>
<dbReference type="Proteomes" id="UP000243374">
    <property type="component" value="Unassembled WGS sequence"/>
</dbReference>
<dbReference type="RefSeq" id="WP_074841488.1">
    <property type="nucleotide sequence ID" value="NZ_CP047056.1"/>
</dbReference>
<dbReference type="AlphaFoldDB" id="A0A662ZBT0"/>
<gene>
    <name evidence="2" type="ORF">SAMN04487865_10623</name>
</gene>
<dbReference type="OrthoDB" id="8564671at2"/>
<organism evidence="2 3">
    <name type="scientific">Succinivibrio dextrinosolvens</name>
    <dbReference type="NCBI Taxonomy" id="83771"/>
    <lineage>
        <taxon>Bacteria</taxon>
        <taxon>Pseudomonadati</taxon>
        <taxon>Pseudomonadota</taxon>
        <taxon>Gammaproteobacteria</taxon>
        <taxon>Aeromonadales</taxon>
        <taxon>Succinivibrionaceae</taxon>
        <taxon>Succinivibrio</taxon>
    </lineage>
</organism>
<dbReference type="GO" id="GO:0003677">
    <property type="term" value="F:DNA binding"/>
    <property type="evidence" value="ECO:0007669"/>
    <property type="project" value="InterPro"/>
</dbReference>
<dbReference type="InterPro" id="IPR055705">
    <property type="entry name" value="DUF7281"/>
</dbReference>
<dbReference type="Pfam" id="PF23947">
    <property type="entry name" value="DUF7281"/>
    <property type="match status" value="1"/>
</dbReference>
<accession>A0A662ZBT0</accession>
<sequence>MINAIQRKQLIKLISYTGNKRIPVGKSVMEILDNLGISTVKVRDKDTVLLTTMQKLSLKKYIKDVHGEDLEKNTVEDALKRFDLAKEIPDEKRGRSSVFGSLLNFSGNTTITFKDKSSIAINPNAIVSCEIDNLDTESISSLVVVENGTNIIKVRELIELLPKSLKNSLILYKGHGDNAAQVHSLIEKLTDSCKIYFFFDYDPAGLSMMISEGLKRSSSLLLPEELSSDVIRLNKKECFEQQYSYMQSLYEKRNEFSLKIKHHIELMNDREYAITQENMVAHKVRLEIVPLE</sequence>
<evidence type="ECO:0000259" key="1">
    <source>
        <dbReference type="Pfam" id="PF23947"/>
    </source>
</evidence>
<name>A0A662ZBT0_9GAMM</name>
<evidence type="ECO:0000313" key="2">
    <source>
        <dbReference type="EMBL" id="SFK36915.1"/>
    </source>
</evidence>
<dbReference type="InterPro" id="IPR036078">
    <property type="entry name" value="Spo11/TopoVI_A_sf"/>
</dbReference>
<evidence type="ECO:0000313" key="3">
    <source>
        <dbReference type="Proteomes" id="UP000243374"/>
    </source>
</evidence>
<feature type="domain" description="DUF7281" evidence="1">
    <location>
        <begin position="107"/>
        <end position="287"/>
    </location>
</feature>
<dbReference type="GO" id="GO:0005694">
    <property type="term" value="C:chromosome"/>
    <property type="evidence" value="ECO:0007669"/>
    <property type="project" value="InterPro"/>
</dbReference>
<dbReference type="SUPFAM" id="SSF56726">
    <property type="entry name" value="DNA topoisomerase IV, alpha subunit"/>
    <property type="match status" value="1"/>
</dbReference>
<keyword evidence="3" id="KW-1185">Reference proteome</keyword>